<dbReference type="AlphaFoldDB" id="A0A1H6QD13"/>
<sequence>MIFNNKVWSLEVKNFLLGNTVLWGFVSLMLFGLYGFFHGNNVIERQEQILAKIPSVQTAHIQTVVEHGKGKTVGSTAYYPFFYTTNPPSPWAKFSIGQRDVNPFNLKVKMLGIEGQLHDSELTNPLTLLVGNLDASFVFIFLFPLLIIAFTYNTLSEEQESGVWKIVRISSSHTLSVIARKLLIRLAVVLLTSAIVFLMGMIYLSLPFSLPSMQLGIVLLCYVIFWFTLALMIISFGKSSSFNATVLVCLWIFLCILFPGIANIIIDNKIPVPEAQQTAIKQREGYHQKWDMPKKPTMETFYASYPEYRKYPIPEDKYSSGWYYAMQYAGDVESSESSDELFKKLEQRQNLSDLFGQFNPVIAAQQHLNKIANTDLANHIQYLRSVKRHHKSLREYFYPGIFQETLTENLDWNAHPKYEPAGYVTASLLSGIVSMLLWSIAIFFTSTVLFKRNFIHITDKQNA</sequence>
<name>A0A1H6QD13_9BACT</name>
<organism evidence="2 3">
    <name type="scientific">Dyadobacter koreensis</name>
    <dbReference type="NCBI Taxonomy" id="408657"/>
    <lineage>
        <taxon>Bacteria</taxon>
        <taxon>Pseudomonadati</taxon>
        <taxon>Bacteroidota</taxon>
        <taxon>Cytophagia</taxon>
        <taxon>Cytophagales</taxon>
        <taxon>Spirosomataceae</taxon>
        <taxon>Dyadobacter</taxon>
    </lineage>
</organism>
<keyword evidence="3" id="KW-1185">Reference proteome</keyword>
<evidence type="ECO:0000313" key="2">
    <source>
        <dbReference type="EMBL" id="SEI37135.1"/>
    </source>
</evidence>
<keyword evidence="1" id="KW-1133">Transmembrane helix</keyword>
<accession>A0A1H6QD13</accession>
<feature type="transmembrane region" description="Helical" evidence="1">
    <location>
        <begin position="212"/>
        <end position="234"/>
    </location>
</feature>
<reference evidence="2 3" key="1">
    <citation type="submission" date="2016-10" db="EMBL/GenBank/DDBJ databases">
        <authorList>
            <person name="de Groot N.N."/>
        </authorList>
    </citation>
    <scope>NUCLEOTIDE SEQUENCE [LARGE SCALE GENOMIC DNA]</scope>
    <source>
        <strain evidence="2 3">DSM 19938</strain>
    </source>
</reference>
<evidence type="ECO:0000256" key="1">
    <source>
        <dbReference type="SAM" id="Phobius"/>
    </source>
</evidence>
<dbReference type="RefSeq" id="WP_177196918.1">
    <property type="nucleotide sequence ID" value="NZ_FNXY01000001.1"/>
</dbReference>
<gene>
    <name evidence="2" type="ORF">SAMN04487995_0067</name>
</gene>
<keyword evidence="1" id="KW-0812">Transmembrane</keyword>
<feature type="transmembrane region" description="Helical" evidence="1">
    <location>
        <begin position="15"/>
        <end position="37"/>
    </location>
</feature>
<protein>
    <submittedName>
        <fullName evidence="2">ABC-2 type transport system permease protein</fullName>
    </submittedName>
</protein>
<dbReference type="STRING" id="408657.SAMN04487995_0067"/>
<dbReference type="PANTHER" id="PTHR43471">
    <property type="entry name" value="ABC TRANSPORTER PERMEASE"/>
    <property type="match status" value="1"/>
</dbReference>
<evidence type="ECO:0000313" key="3">
    <source>
        <dbReference type="Proteomes" id="UP000199532"/>
    </source>
</evidence>
<feature type="transmembrane region" description="Helical" evidence="1">
    <location>
        <begin position="428"/>
        <end position="450"/>
    </location>
</feature>
<dbReference type="Proteomes" id="UP000199532">
    <property type="component" value="Unassembled WGS sequence"/>
</dbReference>
<dbReference type="InterPro" id="IPR021913">
    <property type="entry name" value="DUF3526"/>
</dbReference>
<keyword evidence="1" id="KW-0472">Membrane</keyword>
<dbReference type="Pfam" id="PF12040">
    <property type="entry name" value="DUF3526"/>
    <property type="match status" value="1"/>
</dbReference>
<dbReference type="EMBL" id="FNXY01000001">
    <property type="protein sequence ID" value="SEI37135.1"/>
    <property type="molecule type" value="Genomic_DNA"/>
</dbReference>
<feature type="transmembrane region" description="Helical" evidence="1">
    <location>
        <begin position="182"/>
        <end position="206"/>
    </location>
</feature>
<feature type="transmembrane region" description="Helical" evidence="1">
    <location>
        <begin position="246"/>
        <end position="266"/>
    </location>
</feature>
<proteinExistence type="predicted"/>